<evidence type="ECO:0000256" key="9">
    <source>
        <dbReference type="ARBA" id="ARBA00023274"/>
    </source>
</evidence>
<accession>A0A177W8W0</accession>
<sequence>MLAFDKHMNLVLSECEEFRKIRPKTKSQQEREEKRSLGLVILRGETIISLSVEAPPPTAEDPKKSSAALGGPGVARGAGRGLPIAAPLTAAPAGLGGPIRGIGGPAPQSMQPQMGPGMGFSRPPISNMPPGMMGMPPMGMSGPPPPMSFGRGMPPMPPQGFRPPGMPMPPPGFRPPMPGAPPGFMPPPGFRPPPQ</sequence>
<dbReference type="STRING" id="403673.A0A177W8W0"/>
<dbReference type="InterPro" id="IPR050914">
    <property type="entry name" value="snRNP_SmB/NAA38-like"/>
</dbReference>
<evidence type="ECO:0000256" key="2">
    <source>
        <dbReference type="ARBA" id="ARBA00004496"/>
    </source>
</evidence>
<feature type="region of interest" description="Disordered" evidence="11">
    <location>
        <begin position="52"/>
        <end position="74"/>
    </location>
</feature>
<keyword evidence="4" id="KW-0963">Cytoplasm</keyword>
<dbReference type="EMBL" id="DS022300">
    <property type="protein sequence ID" value="OAJ36060.1"/>
    <property type="molecule type" value="Genomic_DNA"/>
</dbReference>
<keyword evidence="8" id="KW-0539">Nucleus</keyword>
<feature type="compositionally biased region" description="Pro residues" evidence="11">
    <location>
        <begin position="154"/>
        <end position="195"/>
    </location>
</feature>
<organism evidence="13 14">
    <name type="scientific">Batrachochytrium dendrobatidis (strain JEL423)</name>
    <dbReference type="NCBI Taxonomy" id="403673"/>
    <lineage>
        <taxon>Eukaryota</taxon>
        <taxon>Fungi</taxon>
        <taxon>Fungi incertae sedis</taxon>
        <taxon>Chytridiomycota</taxon>
        <taxon>Chytridiomycota incertae sedis</taxon>
        <taxon>Chytridiomycetes</taxon>
        <taxon>Rhizophydiales</taxon>
        <taxon>Rhizophydiales incertae sedis</taxon>
        <taxon>Batrachochytrium</taxon>
    </lineage>
</organism>
<evidence type="ECO:0000256" key="8">
    <source>
        <dbReference type="ARBA" id="ARBA00023242"/>
    </source>
</evidence>
<dbReference type="eggNOG" id="KOG3168">
    <property type="taxonomic scope" value="Eukaryota"/>
</dbReference>
<keyword evidence="5" id="KW-0507">mRNA processing</keyword>
<dbReference type="GO" id="GO:0000398">
    <property type="term" value="P:mRNA splicing, via spliceosome"/>
    <property type="evidence" value="ECO:0007669"/>
    <property type="project" value="TreeGrafter"/>
</dbReference>
<evidence type="ECO:0000259" key="12">
    <source>
        <dbReference type="PROSITE" id="PS52002"/>
    </source>
</evidence>
<reference evidence="13 14" key="2">
    <citation type="submission" date="2016-05" db="EMBL/GenBank/DDBJ databases">
        <title>Lineage-specific infection strategies underlie the spectrum of fungal disease in amphibians.</title>
        <authorList>
            <person name="Cuomo C.A."/>
            <person name="Farrer R.A."/>
            <person name="James T."/>
            <person name="Longcore J."/>
            <person name="Birren B."/>
        </authorList>
    </citation>
    <scope>NUCLEOTIDE SEQUENCE [LARGE SCALE GENOMIC DNA]</scope>
    <source>
        <strain evidence="13 14">JEL423</strain>
    </source>
</reference>
<dbReference type="Proteomes" id="UP000077115">
    <property type="component" value="Unassembled WGS sequence"/>
</dbReference>
<comment type="similarity">
    <text evidence="3">Belongs to the snRNP SmB/SmN family.</text>
</comment>
<dbReference type="PANTHER" id="PTHR10701:SF0">
    <property type="entry name" value="SMALL NUCLEAR RIBONUCLEOPROTEIN-ASSOCIATED PROTEIN B"/>
    <property type="match status" value="1"/>
</dbReference>
<reference evidence="13 14" key="1">
    <citation type="submission" date="2006-10" db="EMBL/GenBank/DDBJ databases">
        <title>The Genome Sequence of Batrachochytrium dendrobatidis JEL423.</title>
        <authorList>
            <consortium name="The Broad Institute Genome Sequencing Platform"/>
            <person name="Birren B."/>
            <person name="Lander E."/>
            <person name="Galagan J."/>
            <person name="Cuomo C."/>
            <person name="Devon K."/>
            <person name="Jaffe D."/>
            <person name="Butler J."/>
            <person name="Alvarez P."/>
            <person name="Gnerre S."/>
            <person name="Grabherr M."/>
            <person name="Kleber M."/>
            <person name="Mauceli E."/>
            <person name="Brockman W."/>
            <person name="Young S."/>
            <person name="LaButti K."/>
            <person name="Sykes S."/>
            <person name="DeCaprio D."/>
            <person name="Crawford M."/>
            <person name="Koehrsen M."/>
            <person name="Engels R."/>
            <person name="Montgomery P."/>
            <person name="Pearson M."/>
            <person name="Howarth C."/>
            <person name="Larson L."/>
            <person name="White J."/>
            <person name="O'Leary S."/>
            <person name="Kodira C."/>
            <person name="Zeng Q."/>
            <person name="Yandava C."/>
            <person name="Alvarado L."/>
            <person name="Longcore J."/>
            <person name="James T."/>
        </authorList>
    </citation>
    <scope>NUCLEOTIDE SEQUENCE [LARGE SCALE GENOMIC DNA]</scope>
    <source>
        <strain evidence="13 14">JEL423</strain>
    </source>
</reference>
<keyword evidence="7" id="KW-0508">mRNA splicing</keyword>
<evidence type="ECO:0000256" key="3">
    <source>
        <dbReference type="ARBA" id="ARBA00009123"/>
    </source>
</evidence>
<dbReference type="GO" id="GO:0070990">
    <property type="term" value="F:snRNP binding"/>
    <property type="evidence" value="ECO:0007669"/>
    <property type="project" value="TreeGrafter"/>
</dbReference>
<evidence type="ECO:0000313" key="13">
    <source>
        <dbReference type="EMBL" id="OAJ36060.1"/>
    </source>
</evidence>
<keyword evidence="6" id="KW-0694">RNA-binding</keyword>
<dbReference type="GO" id="GO:0005737">
    <property type="term" value="C:cytoplasm"/>
    <property type="evidence" value="ECO:0007669"/>
    <property type="project" value="UniProtKB-SubCell"/>
</dbReference>
<dbReference type="SMART" id="SM00651">
    <property type="entry name" value="Sm"/>
    <property type="match status" value="1"/>
</dbReference>
<dbReference type="PROSITE" id="PS52002">
    <property type="entry name" value="SM"/>
    <property type="match status" value="1"/>
</dbReference>
<dbReference type="GO" id="GO:0071013">
    <property type="term" value="C:catalytic step 2 spliceosome"/>
    <property type="evidence" value="ECO:0007669"/>
    <property type="project" value="TreeGrafter"/>
</dbReference>
<dbReference type="AlphaFoldDB" id="A0A177W8W0"/>
<dbReference type="PANTHER" id="PTHR10701">
    <property type="entry name" value="SMALL NUCLEAR RIBONUCLEOPROTEIN-ASSOCIATED PROTEIN B AND N"/>
    <property type="match status" value="1"/>
</dbReference>
<dbReference type="CDD" id="cd01717">
    <property type="entry name" value="Sm_B"/>
    <property type="match status" value="1"/>
</dbReference>
<dbReference type="Gene3D" id="2.30.30.100">
    <property type="match status" value="1"/>
</dbReference>
<gene>
    <name evidence="13" type="ORF">BDEG_20273</name>
</gene>
<comment type="subcellular location">
    <subcellularLocation>
        <location evidence="2">Cytoplasm</location>
    </subcellularLocation>
    <subcellularLocation>
        <location evidence="1">Nucleus</location>
    </subcellularLocation>
</comment>
<keyword evidence="9" id="KW-0687">Ribonucleoprotein</keyword>
<name>A0A177W8W0_BATDL</name>
<dbReference type="GO" id="GO:0071004">
    <property type="term" value="C:U2-type prespliceosome"/>
    <property type="evidence" value="ECO:0007669"/>
    <property type="project" value="TreeGrafter"/>
</dbReference>
<evidence type="ECO:0000256" key="5">
    <source>
        <dbReference type="ARBA" id="ARBA00022664"/>
    </source>
</evidence>
<dbReference type="GO" id="GO:0005685">
    <property type="term" value="C:U1 snRNP"/>
    <property type="evidence" value="ECO:0007669"/>
    <property type="project" value="TreeGrafter"/>
</dbReference>
<dbReference type="GO" id="GO:0005687">
    <property type="term" value="C:U4 snRNP"/>
    <property type="evidence" value="ECO:0007669"/>
    <property type="project" value="TreeGrafter"/>
</dbReference>
<proteinExistence type="inferred from homology"/>
<evidence type="ECO:0000313" key="14">
    <source>
        <dbReference type="Proteomes" id="UP000077115"/>
    </source>
</evidence>
<feature type="region of interest" description="Disordered" evidence="11">
    <location>
        <begin position="96"/>
        <end position="126"/>
    </location>
</feature>
<evidence type="ECO:0000256" key="4">
    <source>
        <dbReference type="ARBA" id="ARBA00022490"/>
    </source>
</evidence>
<dbReference type="VEuPathDB" id="FungiDB:BDEG_20273"/>
<feature type="region of interest" description="Disordered" evidence="11">
    <location>
        <begin position="145"/>
        <end position="195"/>
    </location>
</feature>
<dbReference type="Pfam" id="PF01423">
    <property type="entry name" value="LSM"/>
    <property type="match status" value="1"/>
</dbReference>
<evidence type="ECO:0000256" key="6">
    <source>
        <dbReference type="ARBA" id="ARBA00022884"/>
    </source>
</evidence>
<dbReference type="SUPFAM" id="SSF50182">
    <property type="entry name" value="Sm-like ribonucleoproteins"/>
    <property type="match status" value="1"/>
</dbReference>
<dbReference type="InterPro" id="IPR047575">
    <property type="entry name" value="Sm"/>
</dbReference>
<evidence type="ECO:0000256" key="1">
    <source>
        <dbReference type="ARBA" id="ARBA00004123"/>
    </source>
</evidence>
<evidence type="ECO:0000256" key="10">
    <source>
        <dbReference type="ARBA" id="ARBA00041355"/>
    </source>
</evidence>
<dbReference type="InterPro" id="IPR010920">
    <property type="entry name" value="LSM_dom_sf"/>
</dbReference>
<protein>
    <recommendedName>
        <fullName evidence="10">Sm protein B</fullName>
    </recommendedName>
</protein>
<dbReference type="GO" id="GO:0046540">
    <property type="term" value="C:U4/U6 x U5 tri-snRNP complex"/>
    <property type="evidence" value="ECO:0007669"/>
    <property type="project" value="TreeGrafter"/>
</dbReference>
<feature type="domain" description="Sm" evidence="12">
    <location>
        <begin position="1"/>
        <end position="56"/>
    </location>
</feature>
<dbReference type="OrthoDB" id="2020720at2759"/>
<dbReference type="InterPro" id="IPR001163">
    <property type="entry name" value="Sm_dom_euk/arc"/>
</dbReference>
<evidence type="ECO:0000256" key="7">
    <source>
        <dbReference type="ARBA" id="ARBA00023187"/>
    </source>
</evidence>
<dbReference type="GO" id="GO:0005682">
    <property type="term" value="C:U5 snRNP"/>
    <property type="evidence" value="ECO:0007669"/>
    <property type="project" value="TreeGrafter"/>
</dbReference>
<evidence type="ECO:0000256" key="11">
    <source>
        <dbReference type="SAM" id="MobiDB-lite"/>
    </source>
</evidence>
<dbReference type="GO" id="GO:0003723">
    <property type="term" value="F:RNA binding"/>
    <property type="evidence" value="ECO:0007669"/>
    <property type="project" value="UniProtKB-KW"/>
</dbReference>
<dbReference type="GO" id="GO:0005686">
    <property type="term" value="C:U2 snRNP"/>
    <property type="evidence" value="ECO:0007669"/>
    <property type="project" value="TreeGrafter"/>
</dbReference>